<evidence type="ECO:0000256" key="2">
    <source>
        <dbReference type="ARBA" id="ARBA00023163"/>
    </source>
</evidence>
<dbReference type="InterPro" id="IPR000536">
    <property type="entry name" value="Nucl_hrmn_rcpt_lig-bd"/>
</dbReference>
<dbReference type="InterPro" id="IPR052496">
    <property type="entry name" value="Orphan_Nuclear_Rcpt"/>
</dbReference>
<dbReference type="InterPro" id="IPR035500">
    <property type="entry name" value="NHR-like_dom_sf"/>
</dbReference>
<reference evidence="5" key="1">
    <citation type="submission" date="2016-06" db="UniProtKB">
        <authorList>
            <consortium name="WormBaseParasite"/>
        </authorList>
    </citation>
    <scope>IDENTIFICATION</scope>
</reference>
<accession>A0A183F091</accession>
<evidence type="ECO:0000256" key="3">
    <source>
        <dbReference type="ARBA" id="ARBA00023170"/>
    </source>
</evidence>
<dbReference type="AlphaFoldDB" id="A0A183F091"/>
<organism evidence="5">
    <name type="scientific">Gongylonema pulchrum</name>
    <dbReference type="NCBI Taxonomy" id="637853"/>
    <lineage>
        <taxon>Eukaryota</taxon>
        <taxon>Metazoa</taxon>
        <taxon>Ecdysozoa</taxon>
        <taxon>Nematoda</taxon>
        <taxon>Chromadorea</taxon>
        <taxon>Rhabditida</taxon>
        <taxon>Spirurina</taxon>
        <taxon>Spiruromorpha</taxon>
        <taxon>Spiruroidea</taxon>
        <taxon>Gongylonematidae</taxon>
        <taxon>Gongylonema</taxon>
    </lineage>
</organism>
<keyword evidence="1" id="KW-0805">Transcription regulation</keyword>
<feature type="domain" description="NR LBD" evidence="4">
    <location>
        <begin position="1"/>
        <end position="150"/>
    </location>
</feature>
<evidence type="ECO:0000259" key="4">
    <source>
        <dbReference type="PROSITE" id="PS51843"/>
    </source>
</evidence>
<evidence type="ECO:0000256" key="1">
    <source>
        <dbReference type="ARBA" id="ARBA00023015"/>
    </source>
</evidence>
<keyword evidence="2" id="KW-0804">Transcription</keyword>
<keyword evidence="3" id="KW-0675">Receptor</keyword>
<dbReference type="SUPFAM" id="SSF48508">
    <property type="entry name" value="Nuclear receptor ligand-binding domain"/>
    <property type="match status" value="2"/>
</dbReference>
<proteinExistence type="predicted"/>
<dbReference type="PANTHER" id="PTHR47519">
    <property type="entry name" value="NUCLEAR HORMONE RECEPTOR FAMILY MEMBER NHR-31-RELATED"/>
    <property type="match status" value="1"/>
</dbReference>
<protein>
    <submittedName>
        <fullName evidence="5">NR LBD domain-containing protein</fullName>
    </submittedName>
</protein>
<dbReference type="Gene3D" id="1.10.565.10">
    <property type="entry name" value="Retinoid X Receptor"/>
    <property type="match status" value="1"/>
</dbReference>
<dbReference type="SMART" id="SM00430">
    <property type="entry name" value="HOLI"/>
    <property type="match status" value="1"/>
</dbReference>
<dbReference type="WBParaSite" id="GPUH_0002666201-mRNA-1">
    <property type="protein sequence ID" value="GPUH_0002666201-mRNA-1"/>
    <property type="gene ID" value="GPUH_0002666201"/>
</dbReference>
<evidence type="ECO:0000313" key="5">
    <source>
        <dbReference type="WBParaSite" id="GPUH_0002666201-mRNA-1"/>
    </source>
</evidence>
<dbReference type="Pfam" id="PF00104">
    <property type="entry name" value="Hormone_recep"/>
    <property type="match status" value="1"/>
</dbReference>
<name>A0A183F091_9BILA</name>
<sequence>LRDRVQETLYQVARETHPAVAPASRFGNLLLLFPSITVTFYQNYLEHQFSGIVDRTIDELVEPLRALKLTDEEAALLKAVIVLNPNLKGLSFDATIQIGELRDRVQETLYQVARETHPAVAPASRFGNLLLLFPSITVTFYQNYLEQFFF</sequence>
<dbReference type="PROSITE" id="PS51843">
    <property type="entry name" value="NR_LBD"/>
    <property type="match status" value="1"/>
</dbReference>